<feature type="transmembrane region" description="Helical" evidence="7">
    <location>
        <begin position="43"/>
        <end position="64"/>
    </location>
</feature>
<evidence type="ECO:0000313" key="9">
    <source>
        <dbReference type="EMBL" id="KAF2149649.1"/>
    </source>
</evidence>
<keyword evidence="4 7" id="KW-0472">Membrane</keyword>
<proteinExistence type="inferred from homology"/>
<comment type="similarity">
    <text evidence="5">Belongs to the SAT4 family.</text>
</comment>
<dbReference type="InterPro" id="IPR049326">
    <property type="entry name" value="Rhodopsin_dom_fungi"/>
</dbReference>
<evidence type="ECO:0000313" key="10">
    <source>
        <dbReference type="Proteomes" id="UP000799439"/>
    </source>
</evidence>
<keyword evidence="10" id="KW-1185">Reference proteome</keyword>
<dbReference type="EMBL" id="ML996091">
    <property type="protein sequence ID" value="KAF2149649.1"/>
    <property type="molecule type" value="Genomic_DNA"/>
</dbReference>
<comment type="caution">
    <text evidence="9">The sequence shown here is derived from an EMBL/GenBank/DDBJ whole genome shotgun (WGS) entry which is preliminary data.</text>
</comment>
<evidence type="ECO:0000256" key="5">
    <source>
        <dbReference type="ARBA" id="ARBA00038359"/>
    </source>
</evidence>
<reference evidence="9" key="1">
    <citation type="journal article" date="2020" name="Stud. Mycol.">
        <title>101 Dothideomycetes genomes: a test case for predicting lifestyles and emergence of pathogens.</title>
        <authorList>
            <person name="Haridas S."/>
            <person name="Albert R."/>
            <person name="Binder M."/>
            <person name="Bloem J."/>
            <person name="Labutti K."/>
            <person name="Salamov A."/>
            <person name="Andreopoulos B."/>
            <person name="Baker S."/>
            <person name="Barry K."/>
            <person name="Bills G."/>
            <person name="Bluhm B."/>
            <person name="Cannon C."/>
            <person name="Castanera R."/>
            <person name="Culley D."/>
            <person name="Daum C."/>
            <person name="Ezra D."/>
            <person name="Gonzalez J."/>
            <person name="Henrissat B."/>
            <person name="Kuo A."/>
            <person name="Liang C."/>
            <person name="Lipzen A."/>
            <person name="Lutzoni F."/>
            <person name="Magnuson J."/>
            <person name="Mondo S."/>
            <person name="Nolan M."/>
            <person name="Ohm R."/>
            <person name="Pangilinan J."/>
            <person name="Park H.-J."/>
            <person name="Ramirez L."/>
            <person name="Alfaro M."/>
            <person name="Sun H."/>
            <person name="Tritt A."/>
            <person name="Yoshinaga Y."/>
            <person name="Zwiers L.-H."/>
            <person name="Turgeon B."/>
            <person name="Goodwin S."/>
            <person name="Spatafora J."/>
            <person name="Crous P."/>
            <person name="Grigoriev I."/>
        </authorList>
    </citation>
    <scope>NUCLEOTIDE SEQUENCE</scope>
    <source>
        <strain evidence="9">CBS 260.36</strain>
    </source>
</reference>
<dbReference type="GO" id="GO:0016020">
    <property type="term" value="C:membrane"/>
    <property type="evidence" value="ECO:0007669"/>
    <property type="project" value="UniProtKB-SubCell"/>
</dbReference>
<dbReference type="InterPro" id="IPR052337">
    <property type="entry name" value="SAT4-like"/>
</dbReference>
<evidence type="ECO:0000256" key="7">
    <source>
        <dbReference type="SAM" id="Phobius"/>
    </source>
</evidence>
<feature type="transmembrane region" description="Helical" evidence="7">
    <location>
        <begin position="12"/>
        <end position="31"/>
    </location>
</feature>
<keyword evidence="3 7" id="KW-1133">Transmembrane helix</keyword>
<evidence type="ECO:0000256" key="4">
    <source>
        <dbReference type="ARBA" id="ARBA00023136"/>
    </source>
</evidence>
<dbReference type="Proteomes" id="UP000799439">
    <property type="component" value="Unassembled WGS sequence"/>
</dbReference>
<keyword evidence="2 7" id="KW-0812">Transmembrane</keyword>
<gene>
    <name evidence="9" type="ORF">K461DRAFT_297100</name>
</gene>
<name>A0A9P4IVP4_9PEZI</name>
<sequence>MGLHGLQLTMMVILWIQVGVAMLMVGLRAVFASRRDGRWRYDFVWIVLSIITGFLAAVFMTRAMQEGLGKHLKELTLSEDFEILRRNYYAIYMGVLSIAFSKFAVTALLLEVLDGSQHKYKRWSLWAVCAVFTVFSLLEIFLTAFQCHPVSKVWQVTGHGSCPGQKAARAISYVHAISGGLTDIYLALFPISVVWNLKITQRTKLGFCALMAVGCLPAIASFVRFHLLSEIYAVSDFPYAEGKFMIWASVEVGSLIILGSIPPLRPLFMRIVYGSVDKFRSSYGGTTSHERTGGHTGRGVSVQETTTSRHKAGLIEGKEVEGSDGIVVSHSIKVEGA</sequence>
<evidence type="ECO:0000256" key="6">
    <source>
        <dbReference type="SAM" id="MobiDB-lite"/>
    </source>
</evidence>
<feature type="transmembrane region" description="Helical" evidence="7">
    <location>
        <begin position="89"/>
        <end position="113"/>
    </location>
</feature>
<organism evidence="9 10">
    <name type="scientific">Myriangium duriaei CBS 260.36</name>
    <dbReference type="NCBI Taxonomy" id="1168546"/>
    <lineage>
        <taxon>Eukaryota</taxon>
        <taxon>Fungi</taxon>
        <taxon>Dikarya</taxon>
        <taxon>Ascomycota</taxon>
        <taxon>Pezizomycotina</taxon>
        <taxon>Dothideomycetes</taxon>
        <taxon>Dothideomycetidae</taxon>
        <taxon>Myriangiales</taxon>
        <taxon>Myriangiaceae</taxon>
        <taxon>Myriangium</taxon>
    </lineage>
</organism>
<dbReference type="AlphaFoldDB" id="A0A9P4IVP4"/>
<feature type="transmembrane region" description="Helical" evidence="7">
    <location>
        <begin position="244"/>
        <end position="261"/>
    </location>
</feature>
<feature type="region of interest" description="Disordered" evidence="6">
    <location>
        <begin position="284"/>
        <end position="303"/>
    </location>
</feature>
<feature type="transmembrane region" description="Helical" evidence="7">
    <location>
        <begin position="173"/>
        <end position="193"/>
    </location>
</feature>
<evidence type="ECO:0000259" key="8">
    <source>
        <dbReference type="Pfam" id="PF20684"/>
    </source>
</evidence>
<dbReference type="PANTHER" id="PTHR33048">
    <property type="entry name" value="PTH11-LIKE INTEGRAL MEMBRANE PROTEIN (AFU_ORTHOLOGUE AFUA_5G11245)"/>
    <property type="match status" value="1"/>
</dbReference>
<evidence type="ECO:0000256" key="3">
    <source>
        <dbReference type="ARBA" id="ARBA00022989"/>
    </source>
</evidence>
<feature type="domain" description="Rhodopsin" evidence="8">
    <location>
        <begin position="28"/>
        <end position="269"/>
    </location>
</feature>
<evidence type="ECO:0000256" key="1">
    <source>
        <dbReference type="ARBA" id="ARBA00004141"/>
    </source>
</evidence>
<feature type="transmembrane region" description="Helical" evidence="7">
    <location>
        <begin position="125"/>
        <end position="145"/>
    </location>
</feature>
<protein>
    <recommendedName>
        <fullName evidence="8">Rhodopsin domain-containing protein</fullName>
    </recommendedName>
</protein>
<dbReference type="PANTHER" id="PTHR33048:SF165">
    <property type="entry name" value="INTEGRAL MEMBRANE PROTEIN"/>
    <property type="match status" value="1"/>
</dbReference>
<accession>A0A9P4IVP4</accession>
<feature type="transmembrane region" description="Helical" evidence="7">
    <location>
        <begin position="205"/>
        <end position="224"/>
    </location>
</feature>
<dbReference type="OrthoDB" id="3934549at2759"/>
<evidence type="ECO:0000256" key="2">
    <source>
        <dbReference type="ARBA" id="ARBA00022692"/>
    </source>
</evidence>
<dbReference type="Pfam" id="PF20684">
    <property type="entry name" value="Fung_rhodopsin"/>
    <property type="match status" value="1"/>
</dbReference>
<comment type="subcellular location">
    <subcellularLocation>
        <location evidence="1">Membrane</location>
        <topology evidence="1">Multi-pass membrane protein</topology>
    </subcellularLocation>
</comment>